<evidence type="ECO:0000256" key="3">
    <source>
        <dbReference type="ARBA" id="ARBA00022679"/>
    </source>
</evidence>
<dbReference type="Gene3D" id="3.40.50.300">
    <property type="entry name" value="P-loop containing nucleotide triphosphate hydrolases"/>
    <property type="match status" value="1"/>
</dbReference>
<keyword evidence="8 10" id="KW-0472">Membrane</keyword>
<evidence type="ECO:0000256" key="9">
    <source>
        <dbReference type="ARBA" id="ARBA00023180"/>
    </source>
</evidence>
<dbReference type="GO" id="GO:0009247">
    <property type="term" value="P:glycolipid biosynthetic process"/>
    <property type="evidence" value="ECO:0007669"/>
    <property type="project" value="InterPro"/>
</dbReference>
<organism evidence="11 12">
    <name type="scientific">Acanthaster planci</name>
    <name type="common">Crown-of-thorns starfish</name>
    <dbReference type="NCBI Taxonomy" id="133434"/>
    <lineage>
        <taxon>Eukaryota</taxon>
        <taxon>Metazoa</taxon>
        <taxon>Echinodermata</taxon>
        <taxon>Eleutherozoa</taxon>
        <taxon>Asterozoa</taxon>
        <taxon>Asteroidea</taxon>
        <taxon>Valvatacea</taxon>
        <taxon>Valvatida</taxon>
        <taxon>Acanthasteridae</taxon>
        <taxon>Acanthaster</taxon>
    </lineage>
</organism>
<dbReference type="Pfam" id="PF06990">
    <property type="entry name" value="Gal-3-0_sulfotr"/>
    <property type="match status" value="1"/>
</dbReference>
<feature type="transmembrane region" description="Helical" evidence="10">
    <location>
        <begin position="12"/>
        <end position="33"/>
    </location>
</feature>
<comment type="subcellular location">
    <subcellularLocation>
        <location evidence="1">Golgi apparatus membrane</location>
        <topology evidence="1">Single-pass type II membrane protein</topology>
    </subcellularLocation>
</comment>
<dbReference type="KEGG" id="aplc:110983019"/>
<dbReference type="InterPro" id="IPR009729">
    <property type="entry name" value="Gal-3-0_sulfotransfrase"/>
</dbReference>
<sequence>MSSIRIRRMSRPVVALVLTISCVCWTFLVGFLFSQTSTTTLLYHRARASEVTRPWNVTVLSRVSPCRPQHRIVYIKTHKTGSSTVTNILERYGYLRGLNFALPKALSFSATKKFDPSQVYLNYLKDGNGSSIWPALGGFHLVVNHLRYNRKELEATIPNAVYVTIIREPASQFLSAMCYYKLGSQGKAKSMADTLDIALADPEKYLNVFARNGHAYDLGMDPASFSDPVAVNKTIESLSRELDLVMITEYFDESLILLKKLLCCDFEDILYIAKGVGKGCASRNITSDAREKIRRLNHVDVKLYQHFNRTFWDKVRDYGPTFQQDLRSFREIKEANTEMCLTGASERIDGHSAVVLRVGKNASEKCNNLFREDVQWVSILKRYMQNKSSTFVKGIDKRH</sequence>
<comment type="similarity">
    <text evidence="2">Belongs to the galactose-3-O-sulfotransferase family.</text>
</comment>
<protein>
    <submittedName>
        <fullName evidence="12">Galactose-3-O-sulfotransferase 4-like</fullName>
    </submittedName>
</protein>
<evidence type="ECO:0000256" key="2">
    <source>
        <dbReference type="ARBA" id="ARBA00008124"/>
    </source>
</evidence>
<keyword evidence="4 10" id="KW-0812">Transmembrane</keyword>
<keyword evidence="6 10" id="KW-1133">Transmembrane helix</keyword>
<evidence type="ECO:0000256" key="1">
    <source>
        <dbReference type="ARBA" id="ARBA00004323"/>
    </source>
</evidence>
<dbReference type="SUPFAM" id="SSF52540">
    <property type="entry name" value="P-loop containing nucleoside triphosphate hydrolases"/>
    <property type="match status" value="1"/>
</dbReference>
<evidence type="ECO:0000256" key="4">
    <source>
        <dbReference type="ARBA" id="ARBA00022692"/>
    </source>
</evidence>
<evidence type="ECO:0000313" key="11">
    <source>
        <dbReference type="Proteomes" id="UP000694845"/>
    </source>
</evidence>
<keyword evidence="3" id="KW-0808">Transferase</keyword>
<dbReference type="Proteomes" id="UP000694845">
    <property type="component" value="Unplaced"/>
</dbReference>
<dbReference type="RefSeq" id="XP_022097567.1">
    <property type="nucleotide sequence ID" value="XM_022241875.1"/>
</dbReference>
<keyword evidence="5" id="KW-0735">Signal-anchor</keyword>
<dbReference type="PANTHER" id="PTHR14647:SF87">
    <property type="entry name" value="PUTATIVE-RELATED"/>
    <property type="match status" value="1"/>
</dbReference>
<reference evidence="12" key="1">
    <citation type="submission" date="2025-08" db="UniProtKB">
        <authorList>
            <consortium name="RefSeq"/>
        </authorList>
    </citation>
    <scope>IDENTIFICATION</scope>
</reference>
<evidence type="ECO:0000256" key="7">
    <source>
        <dbReference type="ARBA" id="ARBA00023034"/>
    </source>
</evidence>
<accession>A0A8B7YY04</accession>
<keyword evidence="11" id="KW-1185">Reference proteome</keyword>
<dbReference type="PROSITE" id="PS51257">
    <property type="entry name" value="PROKAR_LIPOPROTEIN"/>
    <property type="match status" value="1"/>
</dbReference>
<dbReference type="GO" id="GO:0001733">
    <property type="term" value="F:galactosylceramide sulfotransferase activity"/>
    <property type="evidence" value="ECO:0007669"/>
    <property type="project" value="InterPro"/>
</dbReference>
<proteinExistence type="inferred from homology"/>
<dbReference type="PANTHER" id="PTHR14647">
    <property type="entry name" value="GALACTOSE-3-O-SULFOTRANSFERASE"/>
    <property type="match status" value="1"/>
</dbReference>
<dbReference type="GO" id="GO:0000139">
    <property type="term" value="C:Golgi membrane"/>
    <property type="evidence" value="ECO:0007669"/>
    <property type="project" value="UniProtKB-SubCell"/>
</dbReference>
<dbReference type="GeneID" id="110983019"/>
<dbReference type="InterPro" id="IPR027417">
    <property type="entry name" value="P-loop_NTPase"/>
</dbReference>
<gene>
    <name evidence="12" type="primary">LOC110983019</name>
</gene>
<dbReference type="OrthoDB" id="514299at2759"/>
<name>A0A8B7YY04_ACAPL</name>
<evidence type="ECO:0000256" key="5">
    <source>
        <dbReference type="ARBA" id="ARBA00022968"/>
    </source>
</evidence>
<dbReference type="OMA" id="EANTEMC"/>
<evidence type="ECO:0000256" key="8">
    <source>
        <dbReference type="ARBA" id="ARBA00023136"/>
    </source>
</evidence>
<evidence type="ECO:0000256" key="10">
    <source>
        <dbReference type="SAM" id="Phobius"/>
    </source>
</evidence>
<keyword evidence="7" id="KW-0333">Golgi apparatus</keyword>
<evidence type="ECO:0000313" key="12">
    <source>
        <dbReference type="RefSeq" id="XP_022097567.1"/>
    </source>
</evidence>
<evidence type="ECO:0000256" key="6">
    <source>
        <dbReference type="ARBA" id="ARBA00022989"/>
    </source>
</evidence>
<dbReference type="AlphaFoldDB" id="A0A8B7YY04"/>
<keyword evidence="9" id="KW-0325">Glycoprotein</keyword>